<feature type="chain" id="PRO_5047321746" description="DUF192 domain-containing protein" evidence="1">
    <location>
        <begin position="19"/>
        <end position="147"/>
    </location>
</feature>
<keyword evidence="3" id="KW-1185">Reference proteome</keyword>
<dbReference type="Proteomes" id="UP000681317">
    <property type="component" value="Chromosome"/>
</dbReference>
<accession>A0ABN6FT97</accession>
<dbReference type="Gene3D" id="2.60.120.1140">
    <property type="entry name" value="Protein of unknown function DUF192"/>
    <property type="match status" value="1"/>
</dbReference>
<evidence type="ECO:0000256" key="1">
    <source>
        <dbReference type="SAM" id="SignalP"/>
    </source>
</evidence>
<organism evidence="2 3">
    <name type="scientific">Noviluteimonas caseinilytica</name>
    <dbReference type="NCBI Taxonomy" id="2675101"/>
    <lineage>
        <taxon>Bacteria</taxon>
        <taxon>Pseudomonadati</taxon>
        <taxon>Pseudomonadota</taxon>
        <taxon>Gammaproteobacteria</taxon>
        <taxon>Lysobacterales</taxon>
        <taxon>Lysobacteraceae</taxon>
        <taxon>Noviluteimonas</taxon>
    </lineage>
</organism>
<dbReference type="EMBL" id="AP024545">
    <property type="protein sequence ID" value="BCT92679.1"/>
    <property type="molecule type" value="Genomic_DNA"/>
</dbReference>
<dbReference type="PROSITE" id="PS51257">
    <property type="entry name" value="PROKAR_LIPOPROTEIN"/>
    <property type="match status" value="1"/>
</dbReference>
<reference evidence="2 3" key="1">
    <citation type="submission" date="2021-03" db="EMBL/GenBank/DDBJ databases">
        <title>Complete Genome Sequences of Two Lysobacter Strains Isolated from Sea Water (Lysobacter caseinilyticus) and Soil (Lysobacter helvus) in South Korea.</title>
        <authorList>
            <person name="Watanabe Y."/>
            <person name="Arakawa K."/>
        </authorList>
    </citation>
    <scope>NUCLEOTIDE SEQUENCE [LARGE SCALE GENOMIC DNA]</scope>
    <source>
        <strain evidence="2 3">KVB24</strain>
    </source>
</reference>
<protein>
    <recommendedName>
        <fullName evidence="4">DUF192 domain-containing protein</fullName>
    </recommendedName>
</protein>
<evidence type="ECO:0000313" key="2">
    <source>
        <dbReference type="EMBL" id="BCT92679.1"/>
    </source>
</evidence>
<evidence type="ECO:0008006" key="4">
    <source>
        <dbReference type="Google" id="ProtNLM"/>
    </source>
</evidence>
<proteinExistence type="predicted"/>
<dbReference type="Pfam" id="PF02643">
    <property type="entry name" value="DUF192"/>
    <property type="match status" value="1"/>
</dbReference>
<gene>
    <name evidence="2" type="ORF">LYSCAS_17030</name>
</gene>
<dbReference type="InterPro" id="IPR003795">
    <property type="entry name" value="DUF192"/>
</dbReference>
<name>A0ABN6FT97_9GAMM</name>
<dbReference type="RefSeq" id="WP_213433509.1">
    <property type="nucleotide sequence ID" value="NZ_AP024545.1"/>
</dbReference>
<keyword evidence="1" id="KW-0732">Signal</keyword>
<dbReference type="InterPro" id="IPR038695">
    <property type="entry name" value="Saro_0823-like_sf"/>
</dbReference>
<sequence length="147" mass="16426">MRLTATLFACSLALTACAGTRGPWVELAGHRYSVEIADNDEERARGLMFRDSMDESHGMLFIHEREEPQAYWMKNTRIPLDILYFDDKHKLVTQQRDVPPCSLGDRCPPYASNAPARYVLELNAGQAASLNLQDGAELQFGPGVTQP</sequence>
<evidence type="ECO:0000313" key="3">
    <source>
        <dbReference type="Proteomes" id="UP000681317"/>
    </source>
</evidence>
<dbReference type="PANTHER" id="PTHR37953:SF1">
    <property type="entry name" value="UPF0127 PROTEIN MJ1496"/>
    <property type="match status" value="1"/>
</dbReference>
<dbReference type="PANTHER" id="PTHR37953">
    <property type="entry name" value="UPF0127 PROTEIN MJ1496"/>
    <property type="match status" value="1"/>
</dbReference>
<feature type="signal peptide" evidence="1">
    <location>
        <begin position="1"/>
        <end position="18"/>
    </location>
</feature>